<proteinExistence type="predicted"/>
<protein>
    <submittedName>
        <fullName evidence="2">Uncharacterized protein</fullName>
    </submittedName>
</protein>
<gene>
    <name evidence="2" type="ORF">WJU22_07145</name>
</gene>
<accession>A0ABZ2ZB61</accession>
<evidence type="ECO:0000313" key="2">
    <source>
        <dbReference type="EMBL" id="WZN47951.1"/>
    </source>
</evidence>
<organism evidence="2 3">
    <name type="scientific">Chitinophaga caseinilytica</name>
    <dbReference type="NCBI Taxonomy" id="2267521"/>
    <lineage>
        <taxon>Bacteria</taxon>
        <taxon>Pseudomonadati</taxon>
        <taxon>Bacteroidota</taxon>
        <taxon>Chitinophagia</taxon>
        <taxon>Chitinophagales</taxon>
        <taxon>Chitinophagaceae</taxon>
        <taxon>Chitinophaga</taxon>
    </lineage>
</organism>
<dbReference type="Proteomes" id="UP001449657">
    <property type="component" value="Chromosome"/>
</dbReference>
<reference evidence="2 3" key="1">
    <citation type="submission" date="2024-03" db="EMBL/GenBank/DDBJ databases">
        <title>Chitinophaga caseinilytica sp. nov., a casein hydrolysing bacterium isolated from forest soil.</title>
        <authorList>
            <person name="Lee D.S."/>
            <person name="Han D.M."/>
            <person name="Baek J.H."/>
            <person name="Choi D.G."/>
            <person name="Jeon J.H."/>
            <person name="Jeon C.O."/>
        </authorList>
    </citation>
    <scope>NUCLEOTIDE SEQUENCE [LARGE SCALE GENOMIC DNA]</scope>
    <source>
        <strain evidence="2 3">KACC 19118</strain>
    </source>
</reference>
<name>A0ABZ2ZB61_9BACT</name>
<sequence>MSYEKIDRENCLKGEISKRNIFFHASPLTPRFSLYLNTTAVVGGQHADFSVLPGLTPGKPIRRPFNVHVPKCQRRALRAPAAGYRKPKYPAEDKQMNGPVVRIGLK</sequence>
<dbReference type="RefSeq" id="WP_341842558.1">
    <property type="nucleotide sequence ID" value="NZ_CP149792.1"/>
</dbReference>
<feature type="region of interest" description="Disordered" evidence="1">
    <location>
        <begin position="83"/>
        <end position="106"/>
    </location>
</feature>
<evidence type="ECO:0000313" key="3">
    <source>
        <dbReference type="Proteomes" id="UP001449657"/>
    </source>
</evidence>
<keyword evidence="3" id="KW-1185">Reference proteome</keyword>
<dbReference type="EMBL" id="CP150096">
    <property type="protein sequence ID" value="WZN47951.1"/>
    <property type="molecule type" value="Genomic_DNA"/>
</dbReference>
<evidence type="ECO:0000256" key="1">
    <source>
        <dbReference type="SAM" id="MobiDB-lite"/>
    </source>
</evidence>